<dbReference type="EMBL" id="BMJQ01000025">
    <property type="protein sequence ID" value="GGF47256.1"/>
    <property type="molecule type" value="Genomic_DNA"/>
</dbReference>
<comment type="caution">
    <text evidence="6">The sequence shown here is derived from an EMBL/GenBank/DDBJ whole genome shotgun (WGS) entry which is preliminary data.</text>
</comment>
<reference evidence="6" key="2">
    <citation type="submission" date="2020-09" db="EMBL/GenBank/DDBJ databases">
        <authorList>
            <person name="Sun Q."/>
            <person name="Zhou Y."/>
        </authorList>
    </citation>
    <scope>NUCLEOTIDE SEQUENCE</scope>
    <source>
        <strain evidence="6">CGMCC 1.15725</strain>
    </source>
</reference>
<accession>A0A8J3E717</accession>
<feature type="region of interest" description="Disordered" evidence="3">
    <location>
        <begin position="487"/>
        <end position="512"/>
    </location>
</feature>
<reference evidence="6" key="1">
    <citation type="journal article" date="2014" name="Int. J. Syst. Evol. Microbiol.">
        <title>Complete genome sequence of Corynebacterium casei LMG S-19264T (=DSM 44701T), isolated from a smear-ripened cheese.</title>
        <authorList>
            <consortium name="US DOE Joint Genome Institute (JGI-PGF)"/>
            <person name="Walter F."/>
            <person name="Albersmeier A."/>
            <person name="Kalinowski J."/>
            <person name="Ruckert C."/>
        </authorList>
    </citation>
    <scope>NUCLEOTIDE SEQUENCE</scope>
    <source>
        <strain evidence="6">CGMCC 1.15725</strain>
    </source>
</reference>
<evidence type="ECO:0000256" key="2">
    <source>
        <dbReference type="PROSITE-ProRule" id="PRU01161"/>
    </source>
</evidence>
<dbReference type="GO" id="GO:0006629">
    <property type="term" value="P:lipid metabolic process"/>
    <property type="evidence" value="ECO:0007669"/>
    <property type="project" value="UniProtKB-KW"/>
</dbReference>
<feature type="domain" description="PNPLA" evidence="5">
    <location>
        <begin position="57"/>
        <end position="256"/>
    </location>
</feature>
<gene>
    <name evidence="6" type="ORF">GCM10011611_62090</name>
</gene>
<dbReference type="AlphaFoldDB" id="A0A8J3E717"/>
<sequence>MKKGIIRRAVRGCCAGLCLLLLGACGTRPTDYPLAAGTANPPQPAIDADPARPLVVLAISGGGSRAAALGAAVVKQLNDVRYASGGELRPLAADIAVVSSVSGGSVYAADLGLNGPAHAAAFMERVQNYDGIGWLVERALEPGTWISLQLENRTRIDVLQEMVEDLLQTKATMAVFNQPGKPLVLLNATDLVAGQVFTFDRDTLDDVCMDYDQVPVSLGVTASAAFPIAFPPVLLRNDSYLPGGCPGQRNGRLPYRLQLQVPAGPYANLETYRIARYRQSLRNEAIETTGADAAVGPYRKPLYLRLVDGGVADNSGLTALRRALLTVGTPADIGRMVAQGKLSRIVVIAVNARSDPPNELDRSPAYTTALESAQGISGTLVDSASANSALVFQNFVKLLTDDRDRLVAEGQVQANFAVYPISIDFDQLPNATATEREEQQKVKSIATSWTLQPGDVALLDKVAGELLWRHPCFRLLVADIGLQGKPEAPPVPDTRCPVEPPRPGAQARRRMM</sequence>
<keyword evidence="7" id="KW-1185">Reference proteome</keyword>
<dbReference type="Gene3D" id="3.40.1090.10">
    <property type="entry name" value="Cytosolic phospholipase A2 catalytic domain"/>
    <property type="match status" value="1"/>
</dbReference>
<evidence type="ECO:0000313" key="6">
    <source>
        <dbReference type="EMBL" id="GGF47256.1"/>
    </source>
</evidence>
<keyword evidence="4" id="KW-0732">Signal</keyword>
<dbReference type="InterPro" id="IPR016035">
    <property type="entry name" value="Acyl_Trfase/lysoPLipase"/>
</dbReference>
<dbReference type="PROSITE" id="PS51257">
    <property type="entry name" value="PROKAR_LIPOPROTEIN"/>
    <property type="match status" value="1"/>
</dbReference>
<dbReference type="InterPro" id="IPR002641">
    <property type="entry name" value="PNPLA_dom"/>
</dbReference>
<dbReference type="RefSeq" id="WP_189052087.1">
    <property type="nucleotide sequence ID" value="NZ_BMJQ01000025.1"/>
</dbReference>
<dbReference type="PROSITE" id="PS51635">
    <property type="entry name" value="PNPLA"/>
    <property type="match status" value="1"/>
</dbReference>
<feature type="compositionally biased region" description="Pro residues" evidence="3">
    <location>
        <begin position="487"/>
        <end position="503"/>
    </location>
</feature>
<evidence type="ECO:0000256" key="3">
    <source>
        <dbReference type="SAM" id="MobiDB-lite"/>
    </source>
</evidence>
<feature type="chain" id="PRO_5035201672" description="PNPLA domain-containing protein" evidence="4">
    <location>
        <begin position="24"/>
        <end position="512"/>
    </location>
</feature>
<comment type="caution">
    <text evidence="2">Lacks conserved residue(s) required for the propagation of feature annotation.</text>
</comment>
<feature type="signal peptide" evidence="4">
    <location>
        <begin position="1"/>
        <end position="23"/>
    </location>
</feature>
<organism evidence="6 7">
    <name type="scientific">Aliidongia dinghuensis</name>
    <dbReference type="NCBI Taxonomy" id="1867774"/>
    <lineage>
        <taxon>Bacteria</taxon>
        <taxon>Pseudomonadati</taxon>
        <taxon>Pseudomonadota</taxon>
        <taxon>Alphaproteobacteria</taxon>
        <taxon>Rhodospirillales</taxon>
        <taxon>Dongiaceae</taxon>
        <taxon>Aliidongia</taxon>
    </lineage>
</organism>
<protein>
    <recommendedName>
        <fullName evidence="5">PNPLA domain-containing protein</fullName>
    </recommendedName>
</protein>
<evidence type="ECO:0000259" key="5">
    <source>
        <dbReference type="PROSITE" id="PS51635"/>
    </source>
</evidence>
<dbReference type="Pfam" id="PF01734">
    <property type="entry name" value="Patatin"/>
    <property type="match status" value="1"/>
</dbReference>
<keyword evidence="1" id="KW-0443">Lipid metabolism</keyword>
<dbReference type="SUPFAM" id="SSF52151">
    <property type="entry name" value="FabD/lysophospholipase-like"/>
    <property type="match status" value="1"/>
</dbReference>
<proteinExistence type="predicted"/>
<evidence type="ECO:0000313" key="7">
    <source>
        <dbReference type="Proteomes" id="UP000646365"/>
    </source>
</evidence>
<dbReference type="Proteomes" id="UP000646365">
    <property type="component" value="Unassembled WGS sequence"/>
</dbReference>
<evidence type="ECO:0000256" key="1">
    <source>
        <dbReference type="ARBA" id="ARBA00023098"/>
    </source>
</evidence>
<evidence type="ECO:0000256" key="4">
    <source>
        <dbReference type="SAM" id="SignalP"/>
    </source>
</evidence>
<name>A0A8J3E717_9PROT</name>